<evidence type="ECO:0000313" key="4">
    <source>
        <dbReference type="Proteomes" id="UP000636709"/>
    </source>
</evidence>
<comment type="caution">
    <text evidence="3">The sequence shown here is derived from an EMBL/GenBank/DDBJ whole genome shotgun (WGS) entry which is preliminary data.</text>
</comment>
<name>A0A835BKA5_9POAL</name>
<reference evidence="3" key="1">
    <citation type="submission" date="2020-07" db="EMBL/GenBank/DDBJ databases">
        <title>Genome sequence and genetic diversity analysis of an under-domesticated orphan crop, white fonio (Digitaria exilis).</title>
        <authorList>
            <person name="Bennetzen J.L."/>
            <person name="Chen S."/>
            <person name="Ma X."/>
            <person name="Wang X."/>
            <person name="Yssel A.E.J."/>
            <person name="Chaluvadi S.R."/>
            <person name="Johnson M."/>
            <person name="Gangashetty P."/>
            <person name="Hamidou F."/>
            <person name="Sanogo M.D."/>
            <person name="Zwaenepoel A."/>
            <person name="Wallace J."/>
            <person name="Van De Peer Y."/>
            <person name="Van Deynze A."/>
        </authorList>
    </citation>
    <scope>NUCLEOTIDE SEQUENCE</scope>
    <source>
        <tissue evidence="3">Leaves</tissue>
    </source>
</reference>
<sequence>MRQEEKQSAAAARELLKAEAMRERRGKSSQSRKAPSAAAMKRKSTGGAAAAPEQLISARVAVAPEQNGAPPMFFESSCFFNGAGNFFGGSPMSPPWMIPSDPATWDKNPTPPGGFTNLMQPHLSQNFHFTGGSSHFAPFKPPRAMQDSTEEQQISTPPSSNGNNQYVVVDSGDELPRTEKRILWTQEEDVKMMSSWLHNSTDPTMGADRKNEQYWYDVVETYNESTPNSRKRNAKQIKDRFHKVNRWTDLYHSAWVKARRIYTSGHNDQMWIDKAHVLYIEDNKDQKLGPFGLMDVWRAVRNEAKWITYNIGLKEARKKKGSVTGNEGKEAKDVENIDDDEFEDPGRPMGQKRAKKAALEKKKEPKDSDIEELDKFGKLQTEEHANRLKVLEVQQKLSTEKIEQAKLAHLAAKEQKEAAEKQREARKLELEAKIISIRWTEIGFSLAGGAVDQGDGGDLGAGDQGDGGDLGAGDQGDGGDLGAGDQGDGGDLSTGDLGEGDLGAGHLGEEGDLGAGDQGDAELNEIDPADVYSIDDLLAEGIRLQPRVESDHLNGRRLT</sequence>
<evidence type="ECO:0000256" key="1">
    <source>
        <dbReference type="SAM" id="Coils"/>
    </source>
</evidence>
<feature type="coiled-coil region" evidence="1">
    <location>
        <begin position="402"/>
        <end position="438"/>
    </location>
</feature>
<dbReference type="EMBL" id="JACEFO010001825">
    <property type="protein sequence ID" value="KAF8700647.1"/>
    <property type="molecule type" value="Genomic_DNA"/>
</dbReference>
<dbReference type="PANTHER" id="PTHR45224:SF3">
    <property type="entry name" value="OS11G0506300 PROTEIN"/>
    <property type="match status" value="1"/>
</dbReference>
<evidence type="ECO:0000313" key="3">
    <source>
        <dbReference type="EMBL" id="KAF8700647.1"/>
    </source>
</evidence>
<gene>
    <name evidence="3" type="ORF">HU200_033992</name>
</gene>
<feature type="region of interest" description="Disordered" evidence="2">
    <location>
        <begin position="318"/>
        <end position="369"/>
    </location>
</feature>
<feature type="compositionally biased region" description="Polar residues" evidence="2">
    <location>
        <begin position="151"/>
        <end position="166"/>
    </location>
</feature>
<feature type="compositionally biased region" description="Basic and acidic residues" evidence="2">
    <location>
        <begin position="14"/>
        <end position="23"/>
    </location>
</feature>
<dbReference type="PANTHER" id="PTHR45224">
    <property type="entry name" value="OS01G0527900 PROTEIN-RELATED"/>
    <property type="match status" value="1"/>
</dbReference>
<accession>A0A835BKA5</accession>
<feature type="compositionally biased region" description="Basic and acidic residues" evidence="2">
    <location>
        <begin position="357"/>
        <end position="369"/>
    </location>
</feature>
<proteinExistence type="predicted"/>
<protein>
    <recommendedName>
        <fullName evidence="5">No apical meristem-associated C-terminal domain-containing protein</fullName>
    </recommendedName>
</protein>
<feature type="region of interest" description="Disordered" evidence="2">
    <location>
        <begin position="141"/>
        <end position="167"/>
    </location>
</feature>
<evidence type="ECO:0008006" key="5">
    <source>
        <dbReference type="Google" id="ProtNLM"/>
    </source>
</evidence>
<dbReference type="OrthoDB" id="640386at2759"/>
<keyword evidence="4" id="KW-1185">Reference proteome</keyword>
<evidence type="ECO:0000256" key="2">
    <source>
        <dbReference type="SAM" id="MobiDB-lite"/>
    </source>
</evidence>
<dbReference type="AlphaFoldDB" id="A0A835BKA5"/>
<organism evidence="3 4">
    <name type="scientific">Digitaria exilis</name>
    <dbReference type="NCBI Taxonomy" id="1010633"/>
    <lineage>
        <taxon>Eukaryota</taxon>
        <taxon>Viridiplantae</taxon>
        <taxon>Streptophyta</taxon>
        <taxon>Embryophyta</taxon>
        <taxon>Tracheophyta</taxon>
        <taxon>Spermatophyta</taxon>
        <taxon>Magnoliopsida</taxon>
        <taxon>Liliopsida</taxon>
        <taxon>Poales</taxon>
        <taxon>Poaceae</taxon>
        <taxon>PACMAD clade</taxon>
        <taxon>Panicoideae</taxon>
        <taxon>Panicodae</taxon>
        <taxon>Paniceae</taxon>
        <taxon>Anthephorinae</taxon>
        <taxon>Digitaria</taxon>
    </lineage>
</organism>
<keyword evidence="1" id="KW-0175">Coiled coil</keyword>
<feature type="region of interest" description="Disordered" evidence="2">
    <location>
        <begin position="455"/>
        <end position="527"/>
    </location>
</feature>
<feature type="region of interest" description="Disordered" evidence="2">
    <location>
        <begin position="1"/>
        <end position="51"/>
    </location>
</feature>
<feature type="compositionally biased region" description="Gly residues" evidence="2">
    <location>
        <begin position="455"/>
        <end position="492"/>
    </location>
</feature>
<dbReference type="Proteomes" id="UP000636709">
    <property type="component" value="Unassembled WGS sequence"/>
</dbReference>